<dbReference type="Gene3D" id="1.10.530.10">
    <property type="match status" value="1"/>
</dbReference>
<keyword evidence="3 6" id="KW-0378">Hydrolase</keyword>
<dbReference type="EC" id="3.4.-.-" evidence="6"/>
<dbReference type="KEGG" id="strr:EKD16_22970"/>
<dbReference type="GO" id="GO:0008234">
    <property type="term" value="F:cysteine-type peptidase activity"/>
    <property type="evidence" value="ECO:0007669"/>
    <property type="project" value="UniProtKB-KW"/>
</dbReference>
<dbReference type="RefSeq" id="WP_242677126.1">
    <property type="nucleotide sequence ID" value="NZ_CP036455.1"/>
</dbReference>
<gene>
    <name evidence="6" type="primary">mepH2</name>
    <name evidence="6" type="ORF">EKD16_22970</name>
</gene>
<dbReference type="EMBL" id="CP036455">
    <property type="protein sequence ID" value="QBI56347.1"/>
    <property type="molecule type" value="Genomic_DNA"/>
</dbReference>
<name>A0A4P6QAN0_9ACTN</name>
<dbReference type="Proteomes" id="UP000292235">
    <property type="component" value="Chromosome"/>
</dbReference>
<dbReference type="SUPFAM" id="SSF53955">
    <property type="entry name" value="Lysozyme-like"/>
    <property type="match status" value="2"/>
</dbReference>
<protein>
    <submittedName>
        <fullName evidence="6">Murein DD-endopeptidase MepH</fullName>
        <ecNumber evidence="6">3.4.-.-</ecNumber>
    </submittedName>
</protein>
<dbReference type="SUPFAM" id="SSF54001">
    <property type="entry name" value="Cysteine proteinases"/>
    <property type="match status" value="1"/>
</dbReference>
<comment type="similarity">
    <text evidence="1">Belongs to the peptidase C40 family.</text>
</comment>
<dbReference type="Pfam" id="PF00877">
    <property type="entry name" value="NLPC_P60"/>
    <property type="match status" value="1"/>
</dbReference>
<evidence type="ECO:0000313" key="6">
    <source>
        <dbReference type="EMBL" id="QBI56347.1"/>
    </source>
</evidence>
<dbReference type="InterPro" id="IPR000064">
    <property type="entry name" value="NLP_P60_dom"/>
</dbReference>
<accession>A0A4P6QAN0</accession>
<dbReference type="PANTHER" id="PTHR47053">
    <property type="entry name" value="MUREIN DD-ENDOPEPTIDASE MEPH-RELATED"/>
    <property type="match status" value="1"/>
</dbReference>
<proteinExistence type="inferred from homology"/>
<evidence type="ECO:0000259" key="5">
    <source>
        <dbReference type="PROSITE" id="PS51935"/>
    </source>
</evidence>
<dbReference type="PROSITE" id="PS51935">
    <property type="entry name" value="NLPC_P60"/>
    <property type="match status" value="1"/>
</dbReference>
<evidence type="ECO:0000256" key="1">
    <source>
        <dbReference type="ARBA" id="ARBA00007074"/>
    </source>
</evidence>
<keyword evidence="4" id="KW-0788">Thiol protease</keyword>
<evidence type="ECO:0000313" key="7">
    <source>
        <dbReference type="Proteomes" id="UP000292235"/>
    </source>
</evidence>
<keyword evidence="2" id="KW-0645">Protease</keyword>
<organism evidence="6 7">
    <name type="scientific">Streptomonospora litoralis</name>
    <dbReference type="NCBI Taxonomy" id="2498135"/>
    <lineage>
        <taxon>Bacteria</taxon>
        <taxon>Bacillati</taxon>
        <taxon>Actinomycetota</taxon>
        <taxon>Actinomycetes</taxon>
        <taxon>Streptosporangiales</taxon>
        <taxon>Nocardiopsidaceae</taxon>
        <taxon>Streptomonospora</taxon>
    </lineage>
</organism>
<evidence type="ECO:0000256" key="2">
    <source>
        <dbReference type="ARBA" id="ARBA00022670"/>
    </source>
</evidence>
<dbReference type="InterPro" id="IPR051202">
    <property type="entry name" value="Peptidase_C40"/>
</dbReference>
<sequence>MSSPRHPGLAARMSARLAARLQRLRAERRPRGDRGAATARVAGGASALLVMGTVGFIATSCEGGTPFGEPASTVDTVGASGQGISPSVSSDNVATIDAHGEPGAGSTATVPMDIPEDVLEAQRYAADAYDVPWEIIAAIAAKETHSGKYLAEEVPDWDSGVLPGTRNPYGAAGIMQFGVLDPETGEEGGPRGNAANAWGGMPVEDVEDRERHYEVGEVPSEPGVWDYFGIDGNGDGTVNVWDPWDNIVSATFKLAYFRGIAENHRGSGAVADCWNEAGLSDPLDCAVYRHNPASWYVHQVRDLAALYADSDEYEAMPALNISPAAAFSSVDGQQCGDAENAAYQAPWGLSGAVGEAHEAAVQYAHSQVGKPYEWGAEGPGTFDCSGLTMAAWNAAGVSIPRVTTGQWNPDDPGYGSATAIRVLEGELRVSELRPGDLILFHTIEHHASPSHVGLYIGDGQMVDAGNSAVGVRKGPLDTSKWRSVFVGAIRIVPDSEAVEA</sequence>
<dbReference type="Gene3D" id="3.90.1720.10">
    <property type="entry name" value="endopeptidase domain like (from Nostoc punctiforme)"/>
    <property type="match status" value="1"/>
</dbReference>
<dbReference type="AlphaFoldDB" id="A0A4P6QAN0"/>
<evidence type="ECO:0000256" key="3">
    <source>
        <dbReference type="ARBA" id="ARBA00022801"/>
    </source>
</evidence>
<dbReference type="InterPro" id="IPR038765">
    <property type="entry name" value="Papain-like_cys_pep_sf"/>
</dbReference>
<feature type="domain" description="NlpC/P60" evidence="5">
    <location>
        <begin position="354"/>
        <end position="492"/>
    </location>
</feature>
<dbReference type="GO" id="GO:0006508">
    <property type="term" value="P:proteolysis"/>
    <property type="evidence" value="ECO:0007669"/>
    <property type="project" value="UniProtKB-KW"/>
</dbReference>
<keyword evidence="7" id="KW-1185">Reference proteome</keyword>
<dbReference type="InterPro" id="IPR023346">
    <property type="entry name" value="Lysozyme-like_dom_sf"/>
</dbReference>
<reference evidence="6 7" key="1">
    <citation type="submission" date="2019-02" db="EMBL/GenBank/DDBJ databases">
        <authorList>
            <person name="Khodamoradi S."/>
            <person name="Hahnke R.L."/>
            <person name="Kaempfer P."/>
            <person name="Schumann P."/>
            <person name="Rohde M."/>
            <person name="Steinert M."/>
            <person name="Luzhetskyy A."/>
            <person name="Wink J."/>
            <person name="Ruckert C."/>
        </authorList>
    </citation>
    <scope>NUCLEOTIDE SEQUENCE [LARGE SCALE GENOMIC DNA]</scope>
    <source>
        <strain evidence="6 7">M2</strain>
    </source>
</reference>
<evidence type="ECO:0000256" key="4">
    <source>
        <dbReference type="ARBA" id="ARBA00022807"/>
    </source>
</evidence>
<dbReference type="PANTHER" id="PTHR47053:SF1">
    <property type="entry name" value="MUREIN DD-ENDOPEPTIDASE MEPH-RELATED"/>
    <property type="match status" value="1"/>
</dbReference>